<evidence type="ECO:0000313" key="4">
    <source>
        <dbReference type="EMBL" id="THU53484.1"/>
    </source>
</evidence>
<dbReference type="EMBL" id="PYDT01000008">
    <property type="protein sequence ID" value="THU53484.1"/>
    <property type="molecule type" value="Genomic_DNA"/>
</dbReference>
<feature type="region of interest" description="Disordered" evidence="2">
    <location>
        <begin position="1466"/>
        <end position="1502"/>
    </location>
</feature>
<dbReference type="InterPro" id="IPR011990">
    <property type="entry name" value="TPR-like_helical_dom_sf"/>
</dbReference>
<dbReference type="InterPro" id="IPR025697">
    <property type="entry name" value="CLU_dom"/>
</dbReference>
<dbReference type="InterPro" id="IPR023231">
    <property type="entry name" value="GSKIP_dom_sf"/>
</dbReference>
<dbReference type="PROSITE" id="PS51823">
    <property type="entry name" value="CLU"/>
    <property type="match status" value="1"/>
</dbReference>
<comment type="caution">
    <text evidence="4">The sequence shown here is derived from an EMBL/GenBank/DDBJ whole genome shotgun (WGS) entry which is preliminary data.</text>
</comment>
<evidence type="ECO:0000256" key="2">
    <source>
        <dbReference type="SAM" id="MobiDB-lite"/>
    </source>
</evidence>
<sequence>MAPKGGRGKGKGDKKKKDEKVLPLAVDITVMLPDESHVILKGISTDKIIDVRRLLCVNTLACHITNYSLSHEVRGSRLKDFVDVTVLKPCTLTLVEASAAASKVRKKSGGAGAGGNGKIPPDDQGQSQPKSPSQSLAAAAKYSTADLEAEMSGACPRLGAFYEFFSLANLTPPIQFMRRTTNLRQDERPSDDHLFFLEVKLCNGKLVIVEACSRGFYSLGKQCLLCHNLVDLLRHLSRAFNNAYEDLMKAFMERNKFGNLPYGFRANTWLVPPVAAQSPATFPSLPAEDETWGGNGGGWFQDRRSDMMPWANEFLFLKSMPCKTAEERQIRDRRAFLLHSLFVDVAILRAVAAVKQVMDERKNAATVGVDEILQFETVGDFSITVTKDASDASCKVDTKIDGSKTTGIDAKHLTERNLLKGITSDENTAAHDIAMLGVLNVRYCGYITVVKVKHHEKNKLDLPLRGVEITDHPEGGANALNVSSLRMLLHKSHTPREKRLYNHLQSSRHEELSAAKKIVEKLLKDSLVKLEEEEAECNVSVRWELGACWIQHLQDQNNGDKDKKQAGEKDKKQITTKTKSEIRVEGLGKPLKILKNPKKKPDSDEEKTLTIDRKSSDEMHEKQNTKLPTKEPKVESKETENSCKLKDLLPEPVYTRLLESNTGLHLKIRVAYQGTKVESKETENSCKLKDLLPEPVYTRLLESNTGLHLKSPQELTEMATRYYDEVALPKLVKLSEKLSHVQSLCIHEMIVRAFKHVVRAVIAAVSDTGDLSILMAATLNMLLGLPDSGVSHSAIHVHFLVWRWLEVFLRKRYNWELTISNYNDIRKYSILRGLCHKVGIELAPRDFDMDSNFPFDKSDIISLVPVHKATTYQQKALDINERELGLDHPDTMKSYGDLAVFYYRLQHTELALKYVKRALYLLHLTCGPSHPNTAATYINVAMMEEGLGNIHVALRYLHKALKCNQKLLGPDHIQTAASYHAIAIALSLMEAYPLSVQHEQTTLQILRAKLGPDDLRTQDAAAWLEYFESKAIEQQEAARNGTRKPDASIASKGHLSVSDLLDFIDSNQDGRGRDAESLKRKNLGLKVKVQSSQNLNVADSLSKDSVATISDEVKQVNDGSDTRDDENMSSPGVESKHEDAVTKRQLFVSPQSKGTAEQKVASFSEDVREINTEVEDGWQPVQRPRSIGGSSQRIKHQRTSTWKTYNYQMNDVPSETVQSKPQFSYLNNGYYLLKKKIVIPGSFNDNLGMQVQSPDTRSGQKVYKAVTYRVKSVPSSTNPEISHNSWSAVERTTAPLDAHAPYYRHDSQGLENQKNLIGGVSEPRNNLVLSFSNSPSYKDVALAPPGTIAKIHSRKFQETMPLEQELSIGGNASEIKESFLAEEHTENAAELPEISNIAQEKDTVQDVFLVSDKKVEVDHEEERKEDCETEQLLEPSSSDLEVASCSSMLTKNIIDNGVSSNEVQGVEQNEDHDQNSSTNASDRKKSECPITAESKEDNHDEVSCTNVGISSYSSVHQLNFKKVLIPEKTGGDYPTMELPPYNNDGREVSSKKLSASAAPFSPFPATVLGPVPVSVGLPPNGTISAVTPWPLSASLHASPTAVMPMVPPICTSPHHPYPSSPRPSHILRPLPFIYPPYTQPQVIPNTTFAMNSSMFHGNHYPWQCNIGANVPDFVPGSVWSGSHPVDFSSLPPIISPTSEPVLEPIITSHLRTDVSLDLPLDNNTEEGTKTEENNEISQIIDISKPLDGNWLEKPESEESHRNNTKITDLESETVFRQDAQHSGGRHVFRSSQKYEGEGSFSIYIKGRNRRKQTLKLPISLLNRPYGSQSFKVIYSRVVRGSDVIRAANISSSENATSD</sequence>
<reference evidence="4 5" key="1">
    <citation type="journal article" date="2019" name="Nat. Plants">
        <title>Genome sequencing of Musa balbisiana reveals subgenome evolution and function divergence in polyploid bananas.</title>
        <authorList>
            <person name="Yao X."/>
        </authorList>
    </citation>
    <scope>NUCLEOTIDE SEQUENCE [LARGE SCALE GENOMIC DNA]</scope>
    <source>
        <strain evidence="5">cv. DH-PKW</strain>
        <tissue evidence="4">Leaves</tissue>
    </source>
</reference>
<feature type="region of interest" description="Disordered" evidence="2">
    <location>
        <begin position="1419"/>
        <end position="1439"/>
    </location>
</feature>
<feature type="compositionally biased region" description="Basic and acidic residues" evidence="2">
    <location>
        <begin position="1481"/>
        <end position="1502"/>
    </location>
</feature>
<evidence type="ECO:0000259" key="3">
    <source>
        <dbReference type="PROSITE" id="PS51823"/>
    </source>
</evidence>
<protein>
    <recommendedName>
        <fullName evidence="3">Clu domain-containing protein</fullName>
    </recommendedName>
</protein>
<dbReference type="STRING" id="52838.A0A4S8IYL9"/>
<dbReference type="Proteomes" id="UP000317650">
    <property type="component" value="Chromosome 10"/>
</dbReference>
<keyword evidence="5" id="KW-1185">Reference proteome</keyword>
<name>A0A4S8IYL9_MUSBA</name>
<dbReference type="GO" id="GO:0005737">
    <property type="term" value="C:cytoplasm"/>
    <property type="evidence" value="ECO:0007669"/>
    <property type="project" value="TreeGrafter"/>
</dbReference>
<feature type="region of interest" description="Disordered" evidence="2">
    <location>
        <begin position="1747"/>
        <end position="1766"/>
    </location>
</feature>
<dbReference type="SUPFAM" id="SSF48452">
    <property type="entry name" value="TPR-like"/>
    <property type="match status" value="1"/>
</dbReference>
<dbReference type="CDD" id="cd15466">
    <property type="entry name" value="CLU-central"/>
    <property type="match status" value="1"/>
</dbReference>
<feature type="compositionally biased region" description="Basic and acidic residues" evidence="2">
    <location>
        <begin position="558"/>
        <end position="586"/>
    </location>
</feature>
<dbReference type="SUPFAM" id="SSF103107">
    <property type="entry name" value="Hypothetical protein c14orf129, hspc210"/>
    <property type="match status" value="1"/>
</dbReference>
<feature type="compositionally biased region" description="Basic and acidic residues" evidence="2">
    <location>
        <begin position="599"/>
        <end position="639"/>
    </location>
</feature>
<keyword evidence="1" id="KW-0963">Cytoplasm</keyword>
<feature type="domain" description="Clu" evidence="3">
    <location>
        <begin position="288"/>
        <end position="564"/>
    </location>
</feature>
<evidence type="ECO:0000313" key="5">
    <source>
        <dbReference type="Proteomes" id="UP000317650"/>
    </source>
</evidence>
<feature type="region of interest" description="Disordered" evidence="2">
    <location>
        <begin position="557"/>
        <end position="639"/>
    </location>
</feature>
<dbReference type="InterPro" id="IPR027523">
    <property type="entry name" value="CLU_prot"/>
</dbReference>
<dbReference type="InterPro" id="IPR033646">
    <property type="entry name" value="CLU-central"/>
</dbReference>
<dbReference type="PANTHER" id="PTHR12601">
    <property type="entry name" value="EUKARYOTIC TRANSLATION INITIATION FACTOR 3 SUBUNIT EIF-3"/>
    <property type="match status" value="1"/>
</dbReference>
<feature type="compositionally biased region" description="Basic and acidic residues" evidence="2">
    <location>
        <begin position="1111"/>
        <end position="1126"/>
    </location>
</feature>
<dbReference type="FunFam" id="1.25.40.10:FF:000157">
    <property type="entry name" value="protein TSS isoform X2"/>
    <property type="match status" value="1"/>
</dbReference>
<feature type="compositionally biased region" description="Low complexity" evidence="2">
    <location>
        <begin position="122"/>
        <end position="135"/>
    </location>
</feature>
<organism evidence="4 5">
    <name type="scientific">Musa balbisiana</name>
    <name type="common">Banana</name>
    <dbReference type="NCBI Taxonomy" id="52838"/>
    <lineage>
        <taxon>Eukaryota</taxon>
        <taxon>Viridiplantae</taxon>
        <taxon>Streptophyta</taxon>
        <taxon>Embryophyta</taxon>
        <taxon>Tracheophyta</taxon>
        <taxon>Spermatophyta</taxon>
        <taxon>Magnoliopsida</taxon>
        <taxon>Liliopsida</taxon>
        <taxon>Zingiberales</taxon>
        <taxon>Musaceae</taxon>
        <taxon>Musa</taxon>
    </lineage>
</organism>
<feature type="region of interest" description="Disordered" evidence="2">
    <location>
        <begin position="105"/>
        <end position="135"/>
    </location>
</feature>
<dbReference type="PANTHER" id="PTHR12601:SF17">
    <property type="entry name" value="PROTEIN REDUCED CHLOROPLAST COVERAGE 1"/>
    <property type="match status" value="1"/>
</dbReference>
<feature type="region of interest" description="Disordered" evidence="2">
    <location>
        <begin position="1109"/>
        <end position="1144"/>
    </location>
</feature>
<accession>A0A4S8IYL9</accession>
<feature type="compositionally biased region" description="Basic and acidic residues" evidence="2">
    <location>
        <begin position="1750"/>
        <end position="1761"/>
    </location>
</feature>
<proteinExistence type="predicted"/>
<gene>
    <name evidence="4" type="ORF">C4D60_Mb10t14910</name>
</gene>
<evidence type="ECO:0000256" key="1">
    <source>
        <dbReference type="ARBA" id="ARBA00022490"/>
    </source>
</evidence>
<dbReference type="Pfam" id="PF13424">
    <property type="entry name" value="TPR_12"/>
    <property type="match status" value="2"/>
</dbReference>
<dbReference type="Gene3D" id="1.25.40.10">
    <property type="entry name" value="Tetratricopeptide repeat domain"/>
    <property type="match status" value="1"/>
</dbReference>
<dbReference type="Pfam" id="PF12807">
    <property type="entry name" value="eIF3_p135"/>
    <property type="match status" value="2"/>
</dbReference>